<dbReference type="InterPro" id="IPR001148">
    <property type="entry name" value="CA_dom"/>
</dbReference>
<keyword evidence="3" id="KW-0479">Metal-binding</keyword>
<dbReference type="Pfam" id="PF00194">
    <property type="entry name" value="Carb_anhydrase"/>
    <property type="match status" value="1"/>
</dbReference>
<accession>A0AAW2HPE1</accession>
<dbReference type="GO" id="GO:0008270">
    <property type="term" value="F:zinc ion binding"/>
    <property type="evidence" value="ECO:0007669"/>
    <property type="project" value="InterPro"/>
</dbReference>
<dbReference type="PROSITE" id="PS51144">
    <property type="entry name" value="ALPHA_CA_2"/>
    <property type="match status" value="1"/>
</dbReference>
<dbReference type="EMBL" id="JARGDH010000004">
    <property type="protein sequence ID" value="KAL0271755.1"/>
    <property type="molecule type" value="Genomic_DNA"/>
</dbReference>
<dbReference type="FunFam" id="3.10.200.10:FF:000003">
    <property type="entry name" value="Carbonic anhydrase 12"/>
    <property type="match status" value="1"/>
</dbReference>
<dbReference type="CDD" id="cd00326">
    <property type="entry name" value="alpha_CA"/>
    <property type="match status" value="1"/>
</dbReference>
<feature type="domain" description="Alpha-carbonic anhydrase" evidence="7">
    <location>
        <begin position="26"/>
        <end position="282"/>
    </location>
</feature>
<evidence type="ECO:0000256" key="1">
    <source>
        <dbReference type="ARBA" id="ARBA00010718"/>
    </source>
</evidence>
<dbReference type="GO" id="GO:0005737">
    <property type="term" value="C:cytoplasm"/>
    <property type="evidence" value="ECO:0007669"/>
    <property type="project" value="TreeGrafter"/>
</dbReference>
<dbReference type="SUPFAM" id="SSF51069">
    <property type="entry name" value="Carbonic anhydrase"/>
    <property type="match status" value="1"/>
</dbReference>
<comment type="caution">
    <text evidence="8">The sequence shown here is derived from an EMBL/GenBank/DDBJ whole genome shotgun (WGS) entry which is preliminary data.</text>
</comment>
<dbReference type="EC" id="4.2.1.1" evidence="2"/>
<proteinExistence type="inferred from homology"/>
<feature type="signal peptide" evidence="6">
    <location>
        <begin position="1"/>
        <end position="20"/>
    </location>
</feature>
<dbReference type="PANTHER" id="PTHR18952:SF124">
    <property type="entry name" value="CARBONIC ANHYDRASE 7"/>
    <property type="match status" value="1"/>
</dbReference>
<dbReference type="AlphaFoldDB" id="A0AAW2HPE1"/>
<gene>
    <name evidence="8" type="ORF">PYX00_008751</name>
</gene>
<evidence type="ECO:0000256" key="2">
    <source>
        <dbReference type="ARBA" id="ARBA00012925"/>
    </source>
</evidence>
<evidence type="ECO:0000256" key="6">
    <source>
        <dbReference type="SAM" id="SignalP"/>
    </source>
</evidence>
<evidence type="ECO:0000259" key="7">
    <source>
        <dbReference type="PROSITE" id="PS51144"/>
    </source>
</evidence>
<feature type="chain" id="PRO_5043732984" description="carbonic anhydrase" evidence="6">
    <location>
        <begin position="21"/>
        <end position="329"/>
    </location>
</feature>
<comment type="similarity">
    <text evidence="1">Belongs to the alpha-carbonic anhydrase family.</text>
</comment>
<protein>
    <recommendedName>
        <fullName evidence="2">carbonic anhydrase</fullName>
        <ecNumber evidence="2">4.2.1.1</ecNumber>
    </recommendedName>
</protein>
<dbReference type="Gene3D" id="3.10.200.10">
    <property type="entry name" value="Alpha carbonic anhydrase"/>
    <property type="match status" value="1"/>
</dbReference>
<reference evidence="8" key="1">
    <citation type="journal article" date="2024" name="Gigascience">
        <title>Chromosome-level genome of the poultry shaft louse Menopon gallinae provides insight into the host-switching and adaptive evolution of parasitic lice.</title>
        <authorList>
            <person name="Xu Y."/>
            <person name="Ma L."/>
            <person name="Liu S."/>
            <person name="Liang Y."/>
            <person name="Liu Q."/>
            <person name="He Z."/>
            <person name="Tian L."/>
            <person name="Duan Y."/>
            <person name="Cai W."/>
            <person name="Li H."/>
            <person name="Song F."/>
        </authorList>
    </citation>
    <scope>NUCLEOTIDE SEQUENCE</scope>
    <source>
        <strain evidence="8">Cailab_2023a</strain>
    </source>
</reference>
<evidence type="ECO:0000256" key="3">
    <source>
        <dbReference type="ARBA" id="ARBA00022723"/>
    </source>
</evidence>
<evidence type="ECO:0000313" key="8">
    <source>
        <dbReference type="EMBL" id="KAL0271755.1"/>
    </source>
</evidence>
<dbReference type="SMART" id="SM01057">
    <property type="entry name" value="Carb_anhydrase"/>
    <property type="match status" value="1"/>
</dbReference>
<dbReference type="GO" id="GO:0004089">
    <property type="term" value="F:carbonate dehydratase activity"/>
    <property type="evidence" value="ECO:0007669"/>
    <property type="project" value="UniProtKB-EC"/>
</dbReference>
<sequence length="329" mass="36791">MCSSLQFFVPLGLLVALAAGAYNSRPEFGYRGMNGPDHWVDVLEYGTCAGKLQSPIDIQEHLLVPVRFPPLTFRGFHSFPDSSVLTNNGHTVMLEMKTREFAAVSGGPLNGEYVFSQLHFHWGANDSLGSEDRINNHSFPMELHMVFYKLEYGDVPTAMRFKDGLAVFAVFYEVSDFDNMVYSEIVQHLDKVTQPHSKVQLLTPLTLDSLLPSNKYHYYTYNGSLTTPPCSEVVIWLDFKEPIFLSRGQVAAFRKLRSPEGVLTDNFRPVQPLEGRTVYYNVGERPFTFRNSYEVHRSGSSARVAAVCTVILGSLTAVLAEALSRPGSS</sequence>
<dbReference type="InterPro" id="IPR036398">
    <property type="entry name" value="CA_dom_sf"/>
</dbReference>
<evidence type="ECO:0000256" key="5">
    <source>
        <dbReference type="ARBA" id="ARBA00023180"/>
    </source>
</evidence>
<dbReference type="PANTHER" id="PTHR18952">
    <property type="entry name" value="CARBONIC ANHYDRASE"/>
    <property type="match status" value="1"/>
</dbReference>
<keyword evidence="5" id="KW-0325">Glycoprotein</keyword>
<keyword evidence="4" id="KW-0862">Zinc</keyword>
<name>A0AAW2HPE1_9NEOP</name>
<organism evidence="8">
    <name type="scientific">Menopon gallinae</name>
    <name type="common">poultry shaft louse</name>
    <dbReference type="NCBI Taxonomy" id="328185"/>
    <lineage>
        <taxon>Eukaryota</taxon>
        <taxon>Metazoa</taxon>
        <taxon>Ecdysozoa</taxon>
        <taxon>Arthropoda</taxon>
        <taxon>Hexapoda</taxon>
        <taxon>Insecta</taxon>
        <taxon>Pterygota</taxon>
        <taxon>Neoptera</taxon>
        <taxon>Paraneoptera</taxon>
        <taxon>Psocodea</taxon>
        <taxon>Troctomorpha</taxon>
        <taxon>Phthiraptera</taxon>
        <taxon>Amblycera</taxon>
        <taxon>Menoponidae</taxon>
        <taxon>Menopon</taxon>
    </lineage>
</organism>
<keyword evidence="6" id="KW-0732">Signal</keyword>
<dbReference type="InterPro" id="IPR023561">
    <property type="entry name" value="Carbonic_anhydrase_a-class"/>
</dbReference>
<evidence type="ECO:0000256" key="4">
    <source>
        <dbReference type="ARBA" id="ARBA00022833"/>
    </source>
</evidence>